<proteinExistence type="predicted"/>
<dbReference type="EMBL" id="AALIQJ010000072">
    <property type="protein sequence ID" value="EDA0177799.1"/>
    <property type="molecule type" value="Genomic_DNA"/>
</dbReference>
<organism evidence="2">
    <name type="scientific">Salmonella enterica subsp. enterica serovar Braenderup</name>
    <dbReference type="NCBI Taxonomy" id="149391"/>
    <lineage>
        <taxon>Bacteria</taxon>
        <taxon>Pseudomonadati</taxon>
        <taxon>Pseudomonadota</taxon>
        <taxon>Gammaproteobacteria</taxon>
        <taxon>Enterobacterales</taxon>
        <taxon>Enterobacteriaceae</taxon>
        <taxon>Salmonella</taxon>
    </lineage>
</organism>
<accession>A0A3T3GES2</accession>
<reference evidence="3" key="1">
    <citation type="journal article" date="2018" name="Genome Biol.">
        <title>SKESA: strategic k-mer extension for scrupulous assemblies.</title>
        <authorList>
            <person name="Souvorov A."/>
            <person name="Agarwala R."/>
            <person name="Lipman D.J."/>
        </authorList>
    </citation>
    <scope>NUCLEOTIDE SEQUENCE</scope>
    <source>
        <strain evidence="3">10-0026</strain>
    </source>
</reference>
<feature type="chain" id="PRO_5036096334" evidence="1">
    <location>
        <begin position="19"/>
        <end position="151"/>
    </location>
</feature>
<evidence type="ECO:0000313" key="3">
    <source>
        <dbReference type="EMBL" id="HAE6034433.1"/>
    </source>
</evidence>
<dbReference type="EMBL" id="DAASLQ010000131">
    <property type="protein sequence ID" value="HAE6034433.1"/>
    <property type="molecule type" value="Genomic_DNA"/>
</dbReference>
<protein>
    <submittedName>
        <fullName evidence="2">Uncharacterized protein</fullName>
    </submittedName>
</protein>
<dbReference type="AlphaFoldDB" id="A0A3T3GES2"/>
<gene>
    <name evidence="2" type="ORF">F9G64_23540</name>
    <name evidence="3" type="ORF">G4I61_004679</name>
</gene>
<keyword evidence="1" id="KW-0732">Signal</keyword>
<reference evidence="2" key="3">
    <citation type="submission" date="2019-10" db="EMBL/GenBank/DDBJ databases">
        <authorList>
            <person name="Ashton P.M."/>
            <person name="Dallman T."/>
            <person name="Nair S."/>
            <person name="De Pinna E."/>
            <person name="Peters T."/>
            <person name="Grant K."/>
        </authorList>
    </citation>
    <scope>NUCLEOTIDE SEQUENCE</scope>
    <source>
        <strain evidence="2">810119</strain>
    </source>
</reference>
<sequence length="151" mass="17143">MRTIIFAVSLILVFPALAQKSNNVISSYGKHVIWGQMTDGDPTHPGEKPKSIQLGMGYTGILLDTPIDIRPLLKQLDPQVIKFNSSLQRGFLDHIQVDFTKTQKQFYDRFYGKRVRITCNIDFVGRFYTPIYCEALGVEPVWGTTSEQNSN</sequence>
<feature type="signal peptide" evidence="1">
    <location>
        <begin position="1"/>
        <end position="18"/>
    </location>
</feature>
<reference evidence="3" key="2">
    <citation type="submission" date="2018-07" db="EMBL/GenBank/DDBJ databases">
        <authorList>
            <consortium name="NCBI Pathogen Detection Project"/>
        </authorList>
    </citation>
    <scope>NUCLEOTIDE SEQUENCE</scope>
    <source>
        <strain evidence="3">10-0026</strain>
    </source>
</reference>
<name>A0A3T3GES2_SALET</name>
<evidence type="ECO:0000313" key="2">
    <source>
        <dbReference type="EMBL" id="EDA0177799.1"/>
    </source>
</evidence>
<evidence type="ECO:0000256" key="1">
    <source>
        <dbReference type="SAM" id="SignalP"/>
    </source>
</evidence>
<comment type="caution">
    <text evidence="2">The sequence shown here is derived from an EMBL/GenBank/DDBJ whole genome shotgun (WGS) entry which is preliminary data.</text>
</comment>